<accession>A0A6J3LUX9</accession>
<gene>
    <name evidence="4" type="ORF">K489DRAFT_384857</name>
</gene>
<dbReference type="Pfam" id="PF08212">
    <property type="entry name" value="Lipocalin_2"/>
    <property type="match status" value="1"/>
</dbReference>
<protein>
    <submittedName>
        <fullName evidence="4">Calycin-like protein</fullName>
    </submittedName>
</protein>
<dbReference type="OrthoDB" id="565904at2759"/>
<organism evidence="4">
    <name type="scientific">Dissoconium aciculare CBS 342.82</name>
    <dbReference type="NCBI Taxonomy" id="1314786"/>
    <lineage>
        <taxon>Eukaryota</taxon>
        <taxon>Fungi</taxon>
        <taxon>Dikarya</taxon>
        <taxon>Ascomycota</taxon>
        <taxon>Pezizomycotina</taxon>
        <taxon>Dothideomycetes</taxon>
        <taxon>Dothideomycetidae</taxon>
        <taxon>Mycosphaerellales</taxon>
        <taxon>Dissoconiaceae</taxon>
        <taxon>Dissoconium</taxon>
    </lineage>
</organism>
<dbReference type="CDD" id="cd19438">
    <property type="entry name" value="lipocalin_Blc-like"/>
    <property type="match status" value="1"/>
</dbReference>
<evidence type="ECO:0000313" key="4">
    <source>
        <dbReference type="RefSeq" id="XP_033455468.1"/>
    </source>
</evidence>
<dbReference type="GO" id="GO:0006629">
    <property type="term" value="P:lipid metabolic process"/>
    <property type="evidence" value="ECO:0007669"/>
    <property type="project" value="TreeGrafter"/>
</dbReference>
<dbReference type="InterPro" id="IPR000566">
    <property type="entry name" value="Lipocln_cytosolic_FA-bd_dom"/>
</dbReference>
<reference evidence="4" key="1">
    <citation type="submission" date="2020-01" db="EMBL/GenBank/DDBJ databases">
        <authorList>
            <consortium name="DOE Joint Genome Institute"/>
            <person name="Haridas S."/>
            <person name="Albert R."/>
            <person name="Binder M."/>
            <person name="Bloem J."/>
            <person name="Labutti K."/>
            <person name="Salamov A."/>
            <person name="Andreopoulos B."/>
            <person name="Baker S.E."/>
            <person name="Barry K."/>
            <person name="Bills G."/>
            <person name="Bluhm B.H."/>
            <person name="Cannon C."/>
            <person name="Castanera R."/>
            <person name="Culley D.E."/>
            <person name="Daum C."/>
            <person name="Ezra D."/>
            <person name="Gonzalez J.B."/>
            <person name="Henrissat B."/>
            <person name="Kuo A."/>
            <person name="Liang C."/>
            <person name="Lipzen A."/>
            <person name="Lutzoni F."/>
            <person name="Magnuson J."/>
            <person name="Mondo S."/>
            <person name="Nolan M."/>
            <person name="Ohm R."/>
            <person name="Pangilinan J."/>
            <person name="Park H.-J."/>
            <person name="Ramirez L."/>
            <person name="Alfaro M."/>
            <person name="Sun H."/>
            <person name="Tritt A."/>
            <person name="Yoshinaga Y."/>
            <person name="Zwiers L.-H."/>
            <person name="Turgeon B.G."/>
            <person name="Goodwin S.B."/>
            <person name="Spatafora J.W."/>
            <person name="Crous P.W."/>
            <person name="Grigoriev I.V."/>
        </authorList>
    </citation>
    <scope>NUCLEOTIDE SEQUENCE</scope>
    <source>
        <strain evidence="4">CBS 342.82</strain>
    </source>
</reference>
<dbReference type="Proteomes" id="UP000504637">
    <property type="component" value="Unplaced"/>
</dbReference>
<dbReference type="PANTHER" id="PTHR10612">
    <property type="entry name" value="APOLIPOPROTEIN D"/>
    <property type="match status" value="1"/>
</dbReference>
<dbReference type="PANTHER" id="PTHR10612:SF34">
    <property type="entry name" value="APOLIPOPROTEIN D"/>
    <property type="match status" value="1"/>
</dbReference>
<dbReference type="SUPFAM" id="SSF50814">
    <property type="entry name" value="Lipocalins"/>
    <property type="match status" value="1"/>
</dbReference>
<feature type="domain" description="Lipocalin/cytosolic fatty-acid binding" evidence="2">
    <location>
        <begin position="42"/>
        <end position="185"/>
    </location>
</feature>
<dbReference type="AlphaFoldDB" id="A0A6J3LUX9"/>
<dbReference type="Gene3D" id="2.40.128.20">
    <property type="match status" value="1"/>
</dbReference>
<dbReference type="GO" id="GO:0005737">
    <property type="term" value="C:cytoplasm"/>
    <property type="evidence" value="ECO:0007669"/>
    <property type="project" value="TreeGrafter"/>
</dbReference>
<feature type="signal peptide" evidence="1">
    <location>
        <begin position="1"/>
        <end position="17"/>
    </location>
</feature>
<evidence type="ECO:0000256" key="1">
    <source>
        <dbReference type="SAM" id="SignalP"/>
    </source>
</evidence>
<keyword evidence="3" id="KW-1185">Reference proteome</keyword>
<evidence type="ECO:0000313" key="3">
    <source>
        <dbReference type="Proteomes" id="UP000504637"/>
    </source>
</evidence>
<dbReference type="RefSeq" id="XP_033455468.1">
    <property type="nucleotide sequence ID" value="XM_033605953.1"/>
</dbReference>
<dbReference type="InterPro" id="IPR047202">
    <property type="entry name" value="Lipocalin_Blc-like_dom"/>
</dbReference>
<reference evidence="4" key="2">
    <citation type="submission" date="2020-04" db="EMBL/GenBank/DDBJ databases">
        <authorList>
            <consortium name="NCBI Genome Project"/>
        </authorList>
    </citation>
    <scope>NUCLEOTIDE SEQUENCE</scope>
    <source>
        <strain evidence="4">CBS 342.82</strain>
    </source>
</reference>
<reference evidence="4" key="3">
    <citation type="submission" date="2025-08" db="UniProtKB">
        <authorList>
            <consortium name="RefSeq"/>
        </authorList>
    </citation>
    <scope>IDENTIFICATION</scope>
    <source>
        <strain evidence="4">CBS 342.82</strain>
    </source>
</reference>
<keyword evidence="1" id="KW-0732">Signal</keyword>
<feature type="chain" id="PRO_5026756786" evidence="1">
    <location>
        <begin position="18"/>
        <end position="190"/>
    </location>
</feature>
<dbReference type="InterPro" id="IPR012674">
    <property type="entry name" value="Calycin"/>
</dbReference>
<sequence length="190" mass="20321">MKSIIGATLALAATVAANVNPATYDGQCFYPRGDPNFPGDNLVEYTGRWYQVAGTFATFTLGCTCISADYGLGPTPGSISVSNFCQRGIFPSTINGTASPVDSAYGPGALQVRFPSVPGGGVSCPGPNYIVQKYDPKYAIVQSPSWDILFILSRERQPAEKDIQAWIDEAVALGTDPKKISRVKQDNCKR</sequence>
<dbReference type="GeneID" id="54363753"/>
<evidence type="ECO:0000259" key="2">
    <source>
        <dbReference type="Pfam" id="PF08212"/>
    </source>
</evidence>
<name>A0A6J3LUX9_9PEZI</name>
<proteinExistence type="predicted"/>
<dbReference type="GO" id="GO:0000302">
    <property type="term" value="P:response to reactive oxygen species"/>
    <property type="evidence" value="ECO:0007669"/>
    <property type="project" value="TreeGrafter"/>
</dbReference>